<keyword evidence="3" id="KW-1185">Reference proteome</keyword>
<sequence>MDSLNHLGGLDPVEDFIDAYIQIETRLMKRTSDPCPECADRFTSARAPSRIFDGFRTGEFKSGTIRAKLPVADYDSSISALSHANRRYCPFCRIMYQLLRYGNESCCSECNQLPEYSDGSRLPGPKPGFDLPAPIMIPGKKGTSLHHRLDLWEIVDLMFTVDSSLLSTKFIDLEPPSKRSIIRHISFNKDPHFIHPTQADYFRVQKWLLACEQSHKSCNEPEPSDISFDANTVPGLFGHSDRSLRLIDVETRRVVQTLDPVRYMTLSYVWGDSANRIFPMADNEMGQHAQSTGTAIRVLSQQPKDLMLGSLPRTFQDAMVFTKQLGVRYLWIDALCIPQDQPLILAHQISKMDQIYFQSVCTIVSPASGVDAGLPGASSQTPRRTNMFYEQMPNGLMLSGQLQDLESVMENSAWNSRAWTLQELLLSKRAIFFGPHQVFFVCKEMSANESGPMRMHQRETRHPFLPLSSSKRSQGFGGTFNRTVAMYSTRQLTFPSDKYRAFQGLEARLSRTYSIHFLQGLPLTAQRFLVSLLWRPQACEDPWQWPSWETRRFSALGHSDSSDGRLSSWSWLTSSAAVNIEYPIQWNSTLRPAVAKEDGDYDLTLPNPEIHVQGFNDEFYPLSNESSTSPPLPVLEFSPTIKLRTLALDIDITKWPYRRRTSGLHVNIGGNNGTRELEEWHRQAFPTARGNIVFHFGILPDRVTEDGFAAFPDGTTVVRVLRLLKGNMPRFHLTPSLQLENGSFLDRGSKRWRIRPATPTATTAASITLESSIMPRGSGAAKADTETIYSSKLDWESPDRGTIMDPYNEFEYRLEPDACLLMVEATPPGVVARRLGLVYLRMMDFLVVGADMQEVLLG</sequence>
<dbReference type="PANTHER" id="PTHR33112:SF12">
    <property type="entry name" value="HETEROKARYON INCOMPATIBILITY DOMAIN-CONTAINING PROTEIN"/>
    <property type="match status" value="1"/>
</dbReference>
<dbReference type="EMBL" id="JAULSR010000007">
    <property type="protein sequence ID" value="KAK0615342.1"/>
    <property type="molecule type" value="Genomic_DNA"/>
</dbReference>
<evidence type="ECO:0000259" key="1">
    <source>
        <dbReference type="Pfam" id="PF06985"/>
    </source>
</evidence>
<evidence type="ECO:0000313" key="2">
    <source>
        <dbReference type="EMBL" id="KAK0615342.1"/>
    </source>
</evidence>
<dbReference type="AlphaFoldDB" id="A0AA39WH84"/>
<dbReference type="InterPro" id="IPR010730">
    <property type="entry name" value="HET"/>
</dbReference>
<gene>
    <name evidence="2" type="ORF">B0T17DRAFT_541652</name>
</gene>
<protein>
    <submittedName>
        <fullName evidence="2">Heterokaryon incompatibility protein-domain-containing protein</fullName>
    </submittedName>
</protein>
<evidence type="ECO:0000313" key="3">
    <source>
        <dbReference type="Proteomes" id="UP001174934"/>
    </source>
</evidence>
<dbReference type="Proteomes" id="UP001174934">
    <property type="component" value="Unassembled WGS sequence"/>
</dbReference>
<proteinExistence type="predicted"/>
<dbReference type="PANTHER" id="PTHR33112">
    <property type="entry name" value="DOMAIN PROTEIN, PUTATIVE-RELATED"/>
    <property type="match status" value="1"/>
</dbReference>
<organism evidence="2 3">
    <name type="scientific">Bombardia bombarda</name>
    <dbReference type="NCBI Taxonomy" id="252184"/>
    <lineage>
        <taxon>Eukaryota</taxon>
        <taxon>Fungi</taxon>
        <taxon>Dikarya</taxon>
        <taxon>Ascomycota</taxon>
        <taxon>Pezizomycotina</taxon>
        <taxon>Sordariomycetes</taxon>
        <taxon>Sordariomycetidae</taxon>
        <taxon>Sordariales</taxon>
        <taxon>Lasiosphaeriaceae</taxon>
        <taxon>Bombardia</taxon>
    </lineage>
</organism>
<comment type="caution">
    <text evidence="2">The sequence shown here is derived from an EMBL/GenBank/DDBJ whole genome shotgun (WGS) entry which is preliminary data.</text>
</comment>
<reference evidence="2" key="1">
    <citation type="submission" date="2023-06" db="EMBL/GenBank/DDBJ databases">
        <title>Genome-scale phylogeny and comparative genomics of the fungal order Sordariales.</title>
        <authorList>
            <consortium name="Lawrence Berkeley National Laboratory"/>
            <person name="Hensen N."/>
            <person name="Bonometti L."/>
            <person name="Westerberg I."/>
            <person name="Brannstrom I.O."/>
            <person name="Guillou S."/>
            <person name="Cros-Aarteil S."/>
            <person name="Calhoun S."/>
            <person name="Haridas S."/>
            <person name="Kuo A."/>
            <person name="Mondo S."/>
            <person name="Pangilinan J."/>
            <person name="Riley R."/>
            <person name="LaButti K."/>
            <person name="Andreopoulos B."/>
            <person name="Lipzen A."/>
            <person name="Chen C."/>
            <person name="Yanf M."/>
            <person name="Daum C."/>
            <person name="Ng V."/>
            <person name="Clum A."/>
            <person name="Steindorff A."/>
            <person name="Ohm R."/>
            <person name="Martin F."/>
            <person name="Silar P."/>
            <person name="Natvig D."/>
            <person name="Lalanne C."/>
            <person name="Gautier V."/>
            <person name="Ament-velasquez S.L."/>
            <person name="Kruys A."/>
            <person name="Hutchinson M.I."/>
            <person name="Powell A.J."/>
            <person name="Barry K."/>
            <person name="Miller A.N."/>
            <person name="Grigoriev I.V."/>
            <person name="Debuchy R."/>
            <person name="Gladieux P."/>
            <person name="Thoren M.H."/>
            <person name="Johannesson H."/>
        </authorList>
    </citation>
    <scope>NUCLEOTIDE SEQUENCE</scope>
    <source>
        <strain evidence="2">SMH3391-2</strain>
    </source>
</reference>
<name>A0AA39WH84_9PEZI</name>
<accession>A0AA39WH84</accession>
<dbReference type="Pfam" id="PF06985">
    <property type="entry name" value="HET"/>
    <property type="match status" value="1"/>
</dbReference>
<feature type="domain" description="Heterokaryon incompatibility" evidence="1">
    <location>
        <begin position="263"/>
        <end position="423"/>
    </location>
</feature>